<comment type="subcellular location">
    <subcellularLocation>
        <location evidence="1">Cell membrane</location>
        <topology evidence="1">Multi-pass membrane protein</topology>
    </subcellularLocation>
</comment>
<evidence type="ECO:0000256" key="3">
    <source>
        <dbReference type="ARBA" id="ARBA00022475"/>
    </source>
</evidence>
<keyword evidence="5 7" id="KW-1133">Transmembrane helix</keyword>
<dbReference type="AlphaFoldDB" id="A0A1H5XV28"/>
<dbReference type="Proteomes" id="UP000199690">
    <property type="component" value="Unassembled WGS sequence"/>
</dbReference>
<dbReference type="PANTHER" id="PTHR33884">
    <property type="entry name" value="UPF0410 PROTEIN YMGE"/>
    <property type="match status" value="1"/>
</dbReference>
<proteinExistence type="inferred from homology"/>
<dbReference type="PANTHER" id="PTHR33884:SF3">
    <property type="entry name" value="UPF0410 PROTEIN YMGE"/>
    <property type="match status" value="1"/>
</dbReference>
<evidence type="ECO:0000256" key="4">
    <source>
        <dbReference type="ARBA" id="ARBA00022692"/>
    </source>
</evidence>
<reference evidence="8" key="2">
    <citation type="submission" date="2016-10" db="EMBL/GenBank/DDBJ databases">
        <authorList>
            <person name="de Groot N.N."/>
        </authorList>
    </citation>
    <scope>NUCLEOTIDE SEQUENCE [LARGE SCALE GENOMIC DNA]</scope>
    <source>
        <strain evidence="8">ATCC 20501</strain>
    </source>
</reference>
<dbReference type="Proteomes" id="UP000236729">
    <property type="component" value="Unassembled WGS sequence"/>
</dbReference>
<keyword evidence="6 7" id="KW-0472">Membrane</keyword>
<dbReference type="RefSeq" id="WP_093358155.1">
    <property type="nucleotide sequence ID" value="NZ_FNVB01000002.1"/>
</dbReference>
<feature type="transmembrane region" description="Helical" evidence="7">
    <location>
        <begin position="27"/>
        <end position="46"/>
    </location>
</feature>
<feature type="transmembrane region" description="Helical" evidence="7">
    <location>
        <begin position="58"/>
        <end position="80"/>
    </location>
</feature>
<keyword evidence="10" id="KW-1185">Reference proteome</keyword>
<evidence type="ECO:0000313" key="10">
    <source>
        <dbReference type="Proteomes" id="UP000199690"/>
    </source>
</evidence>
<comment type="similarity">
    <text evidence="2">Belongs to the UPF0410 family.</text>
</comment>
<evidence type="ECO:0000256" key="2">
    <source>
        <dbReference type="ARBA" id="ARBA00011006"/>
    </source>
</evidence>
<evidence type="ECO:0000313" key="9">
    <source>
        <dbReference type="EMBL" id="SFF11084.1"/>
    </source>
</evidence>
<evidence type="ECO:0000313" key="8">
    <source>
        <dbReference type="EMBL" id="SEG15513.1"/>
    </source>
</evidence>
<evidence type="ECO:0000256" key="6">
    <source>
        <dbReference type="ARBA" id="ARBA00023136"/>
    </source>
</evidence>
<evidence type="ECO:0000256" key="1">
    <source>
        <dbReference type="ARBA" id="ARBA00004651"/>
    </source>
</evidence>
<dbReference type="InterPro" id="IPR007341">
    <property type="entry name" value="Transgly_assoc"/>
</dbReference>
<dbReference type="EMBL" id="FOME01000019">
    <property type="protein sequence ID" value="SFF11084.1"/>
    <property type="molecule type" value="Genomic_DNA"/>
</dbReference>
<dbReference type="SMR" id="A0A1H5XV28"/>
<keyword evidence="4 7" id="KW-0812">Transmembrane</keyword>
<sequence>MGILSWIVFGLIAGAIAKFILPGRDPGGIIVTILIGIVGGFLGGWIGSQVSGTGVSGFNLMSFVWAIVGSLILLLIYRLIFHRSHA</sequence>
<gene>
    <name evidence="8" type="ORF">SAMN02982929_01650</name>
    <name evidence="9" type="ORF">SAMN05216506_11992</name>
</gene>
<evidence type="ECO:0000256" key="7">
    <source>
        <dbReference type="SAM" id="Phobius"/>
    </source>
</evidence>
<evidence type="ECO:0000313" key="11">
    <source>
        <dbReference type="Proteomes" id="UP000236729"/>
    </source>
</evidence>
<accession>A0A1I2G094</accession>
<keyword evidence="3" id="KW-1003">Cell membrane</keyword>
<evidence type="ECO:0000256" key="5">
    <source>
        <dbReference type="ARBA" id="ARBA00022989"/>
    </source>
</evidence>
<dbReference type="GO" id="GO:0005886">
    <property type="term" value="C:plasma membrane"/>
    <property type="evidence" value="ECO:0007669"/>
    <property type="project" value="UniProtKB-SubCell"/>
</dbReference>
<dbReference type="EMBL" id="FNVB01000002">
    <property type="protein sequence ID" value="SEG15513.1"/>
    <property type="molecule type" value="Genomic_DNA"/>
</dbReference>
<protein>
    <submittedName>
        <fullName evidence="8">Uncharacterized membrane protein YeaQ/YmgE, transglycosylase-associated protein family</fullName>
    </submittedName>
</protein>
<dbReference type="Pfam" id="PF04226">
    <property type="entry name" value="Transgly_assoc"/>
    <property type="match status" value="1"/>
</dbReference>
<reference evidence="10 11" key="1">
    <citation type="submission" date="2016-10" db="EMBL/GenBank/DDBJ databases">
        <authorList>
            <person name="Varghese N."/>
            <person name="Submissions S."/>
        </authorList>
    </citation>
    <scope>NUCLEOTIDE SEQUENCE [LARGE SCALE GENOMIC DNA]</scope>
    <source>
        <strain evidence="11">ATCC 20501</strain>
        <strain evidence="9 10">CGMCC 4.3529</strain>
    </source>
</reference>
<organism evidence="8 11">
    <name type="scientific">Saccharopolyspora kobensis</name>
    <dbReference type="NCBI Taxonomy" id="146035"/>
    <lineage>
        <taxon>Bacteria</taxon>
        <taxon>Bacillati</taxon>
        <taxon>Actinomycetota</taxon>
        <taxon>Actinomycetes</taxon>
        <taxon>Pseudonocardiales</taxon>
        <taxon>Pseudonocardiaceae</taxon>
        <taxon>Saccharopolyspora</taxon>
    </lineage>
</organism>
<name>A0A1H5XV28_9PSEU</name>
<accession>A0A1H5XV28</accession>